<evidence type="ECO:0000256" key="4">
    <source>
        <dbReference type="ARBA" id="ARBA00022989"/>
    </source>
</evidence>
<dbReference type="InterPro" id="IPR002898">
    <property type="entry name" value="MotA_ExbB_proton_chnl"/>
</dbReference>
<organism evidence="9">
    <name type="scientific">Thermocrinis ruber</name>
    <dbReference type="NCBI Taxonomy" id="75906"/>
    <lineage>
        <taxon>Bacteria</taxon>
        <taxon>Pseudomonadati</taxon>
        <taxon>Aquificota</taxon>
        <taxon>Aquificia</taxon>
        <taxon>Aquificales</taxon>
        <taxon>Aquificaceae</taxon>
        <taxon>Thermocrinis</taxon>
    </lineage>
</organism>
<comment type="caution">
    <text evidence="9">The sequence shown here is derived from an EMBL/GenBank/DDBJ whole genome shotgun (WGS) entry which is preliminary data.</text>
</comment>
<evidence type="ECO:0000256" key="5">
    <source>
        <dbReference type="ARBA" id="ARBA00023136"/>
    </source>
</evidence>
<accession>A0A7C5X4T4</accession>
<keyword evidence="4 7" id="KW-1133">Transmembrane helix</keyword>
<reference evidence="9" key="1">
    <citation type="journal article" date="2020" name="mSystems">
        <title>Genome- and Community-Level Interaction Insights into Carbon Utilization and Element Cycling Functions of Hydrothermarchaeota in Hydrothermal Sediment.</title>
        <authorList>
            <person name="Zhou Z."/>
            <person name="Liu Y."/>
            <person name="Xu W."/>
            <person name="Pan J."/>
            <person name="Luo Z.H."/>
            <person name="Li M."/>
        </authorList>
    </citation>
    <scope>NUCLEOTIDE SEQUENCE [LARGE SCALE GENOMIC DNA]</scope>
    <source>
        <strain evidence="9">SpSt-114</strain>
    </source>
</reference>
<dbReference type="GO" id="GO:0005886">
    <property type="term" value="C:plasma membrane"/>
    <property type="evidence" value="ECO:0007669"/>
    <property type="project" value="UniProtKB-SubCell"/>
</dbReference>
<evidence type="ECO:0000256" key="2">
    <source>
        <dbReference type="ARBA" id="ARBA00022475"/>
    </source>
</evidence>
<feature type="transmembrane region" description="Helical" evidence="7">
    <location>
        <begin position="20"/>
        <end position="42"/>
    </location>
</feature>
<evidence type="ECO:0000256" key="7">
    <source>
        <dbReference type="SAM" id="Phobius"/>
    </source>
</evidence>
<keyword evidence="2" id="KW-1003">Cell membrane</keyword>
<comment type="similarity">
    <text evidence="6">Belongs to the exbB/tolQ family.</text>
</comment>
<sequence>MKEFAVYVEKVDWLFVFLFYFAHVVLLLMSVFTFGVVLRMVYDKVKRRAGDYSAFVLPLANISSSAVLVGLLGTVSGIINSAVVGYAKGFPVEQLVRYIVMSMTPTAIGIFVSIVALWTYNAVVGRAGDEE</sequence>
<keyword evidence="6" id="KW-0813">Transport</keyword>
<keyword evidence="3 7" id="KW-0812">Transmembrane</keyword>
<proteinExistence type="inferred from homology"/>
<feature type="transmembrane region" description="Helical" evidence="7">
    <location>
        <begin position="54"/>
        <end position="79"/>
    </location>
</feature>
<dbReference type="GO" id="GO:0015031">
    <property type="term" value="P:protein transport"/>
    <property type="evidence" value="ECO:0007669"/>
    <property type="project" value="UniProtKB-KW"/>
</dbReference>
<evidence type="ECO:0000256" key="3">
    <source>
        <dbReference type="ARBA" id="ARBA00022692"/>
    </source>
</evidence>
<dbReference type="EMBL" id="DSAC01000070">
    <property type="protein sequence ID" value="HHO74174.1"/>
    <property type="molecule type" value="Genomic_DNA"/>
</dbReference>
<feature type="transmembrane region" description="Helical" evidence="7">
    <location>
        <begin position="99"/>
        <end position="120"/>
    </location>
</feature>
<dbReference type="Pfam" id="PF01618">
    <property type="entry name" value="MotA_ExbB"/>
    <property type="match status" value="1"/>
</dbReference>
<feature type="domain" description="MotA/TolQ/ExbB proton channel" evidence="8">
    <location>
        <begin position="54"/>
        <end position="127"/>
    </location>
</feature>
<gene>
    <name evidence="9" type="ORF">ENN04_05975</name>
</gene>
<evidence type="ECO:0000313" key="9">
    <source>
        <dbReference type="EMBL" id="HHO74174.1"/>
    </source>
</evidence>
<dbReference type="AlphaFoldDB" id="A0A7C5X4T4"/>
<comment type="subcellular location">
    <subcellularLocation>
        <location evidence="1">Cell membrane</location>
        <topology evidence="1">Multi-pass membrane protein</topology>
    </subcellularLocation>
    <subcellularLocation>
        <location evidence="6">Membrane</location>
        <topology evidence="6">Multi-pass membrane protein</topology>
    </subcellularLocation>
</comment>
<keyword evidence="5 7" id="KW-0472">Membrane</keyword>
<evidence type="ECO:0000259" key="8">
    <source>
        <dbReference type="Pfam" id="PF01618"/>
    </source>
</evidence>
<name>A0A7C5X4T4_9AQUI</name>
<protein>
    <recommendedName>
        <fullName evidence="8">MotA/TolQ/ExbB proton channel domain-containing protein</fullName>
    </recommendedName>
</protein>
<evidence type="ECO:0000256" key="1">
    <source>
        <dbReference type="ARBA" id="ARBA00004651"/>
    </source>
</evidence>
<keyword evidence="6" id="KW-0653">Protein transport</keyword>
<evidence type="ECO:0000256" key="6">
    <source>
        <dbReference type="RuleBase" id="RU004057"/>
    </source>
</evidence>